<name>A0A6C0X1A6_9VIRU</name>
<dbReference type="EMBL" id="MN386967">
    <property type="protein sequence ID" value="QIC52835.1"/>
    <property type="molecule type" value="Genomic_RNA"/>
</dbReference>
<reference evidence="2" key="1">
    <citation type="submission" date="2019-08" db="EMBL/GenBank/DDBJ databases">
        <authorList>
            <person name="Wright A.A."/>
            <person name="Harper S."/>
        </authorList>
    </citation>
    <scope>NUCLEOTIDE SEQUENCE</scope>
    <source>
        <strain evidence="2">WA1</strain>
    </source>
</reference>
<evidence type="ECO:0000256" key="1">
    <source>
        <dbReference type="SAM" id="MobiDB-lite"/>
    </source>
</evidence>
<protein>
    <submittedName>
        <fullName evidence="2">Uncharacterized protein</fullName>
    </submittedName>
</protein>
<proteinExistence type="predicted"/>
<sequence length="207" mass="21515">MSMQVSPIDFLTPRGSPLSTIWGSDRNNFTSSPMQPGTSEVDFPAVGPDIPTGEDSASMFDPEDNVPEEVGEEAIETGEIAGETALDIVDPLMIVGQVAQATGNAISGAEDQSMMVQARNDYTNAMTNGHGIGYQSIAEQNLNNAQNAVGQHSTLTTALQAFGPAGALISALIGPSAFQSSPVTSYMAPTTSGNMEDTQDPSVINTT</sequence>
<organism evidence="2">
    <name type="scientific">Apple picorna-like virus 1</name>
    <dbReference type="NCBI Taxonomy" id="2709736"/>
    <lineage>
        <taxon>Viruses</taxon>
        <taxon>Riboviria</taxon>
        <taxon>Orthornavirae</taxon>
        <taxon>Pisuviricota</taxon>
        <taxon>Pisoniviricetes</taxon>
        <taxon>Picornavirales</taxon>
    </lineage>
</organism>
<feature type="region of interest" description="Disordered" evidence="1">
    <location>
        <begin position="183"/>
        <end position="207"/>
    </location>
</feature>
<accession>A0A6C0X1A6</accession>
<evidence type="ECO:0000313" key="2">
    <source>
        <dbReference type="EMBL" id="QIC52835.1"/>
    </source>
</evidence>